<keyword evidence="5" id="KW-1185">Reference proteome</keyword>
<name>A0A9N8DV69_9STRA</name>
<dbReference type="AlphaFoldDB" id="A0A9N8DV69"/>
<evidence type="ECO:0000259" key="3">
    <source>
        <dbReference type="Pfam" id="PF07985"/>
    </source>
</evidence>
<reference evidence="4" key="1">
    <citation type="submission" date="2020-06" db="EMBL/GenBank/DDBJ databases">
        <authorList>
            <consortium name="Plant Systems Biology data submission"/>
        </authorList>
    </citation>
    <scope>NUCLEOTIDE SEQUENCE</scope>
    <source>
        <strain evidence="4">D6</strain>
    </source>
</reference>
<feature type="region of interest" description="Disordered" evidence="2">
    <location>
        <begin position="38"/>
        <end position="70"/>
    </location>
</feature>
<dbReference type="Pfam" id="PF07985">
    <property type="entry name" value="SRR1"/>
    <property type="match status" value="1"/>
</dbReference>
<dbReference type="PANTHER" id="PTHR28626:SF3">
    <property type="entry name" value="SRR1-LIKE PROTEIN"/>
    <property type="match status" value="1"/>
</dbReference>
<sequence>MIRDLINKVANRLSTSSIALMPPSDEWIVVNRNANRRKVAKRKHGNASVRRDAGNGDHDDDDEPEKDPQEIRAQVTTCSQNMRKSQFYENLVRLWALFLSAADDKEEEASSSAVIVDEIVCYGIGNFARRYPNYSGPLWQLALALELQAIILHDHADQRICSMVYYDPLVTVVERQVLQEAYNMEVLMQNEKGKRSCHQQSTSITSLFFMPHCPRGLYENVLWANWGQLQQNPRALCIVGNSLATYVDRDDNKDSEGGSCLELIRPFLREQLIAFSKKDVRDMPGHFEAAFNDTYLTWFDSSPVSTGKDGSSVASGSGWPQRPELPSQEGQEEVV</sequence>
<dbReference type="OrthoDB" id="48176at2759"/>
<comment type="similarity">
    <text evidence="1">Belongs to the SRR1 family.</text>
</comment>
<dbReference type="PANTHER" id="PTHR28626">
    <property type="entry name" value="SRR1-LIKE PROTEIN"/>
    <property type="match status" value="1"/>
</dbReference>
<dbReference type="EMBL" id="CAICTM010000394">
    <property type="protein sequence ID" value="CAB9509568.1"/>
    <property type="molecule type" value="Genomic_DNA"/>
</dbReference>
<accession>A0A9N8DV69</accession>
<feature type="compositionally biased region" description="Polar residues" evidence="2">
    <location>
        <begin position="304"/>
        <end position="315"/>
    </location>
</feature>
<comment type="caution">
    <text evidence="4">The sequence shown here is derived from an EMBL/GenBank/DDBJ whole genome shotgun (WGS) entry which is preliminary data.</text>
</comment>
<dbReference type="InterPro" id="IPR040044">
    <property type="entry name" value="SRR1L"/>
</dbReference>
<dbReference type="InterPro" id="IPR012942">
    <property type="entry name" value="SRR1-like"/>
</dbReference>
<dbReference type="GO" id="GO:0005634">
    <property type="term" value="C:nucleus"/>
    <property type="evidence" value="ECO:0007669"/>
    <property type="project" value="TreeGrafter"/>
</dbReference>
<feature type="domain" description="SRR1-like" evidence="3">
    <location>
        <begin position="112"/>
        <end position="298"/>
    </location>
</feature>
<evidence type="ECO:0000313" key="5">
    <source>
        <dbReference type="Proteomes" id="UP001153069"/>
    </source>
</evidence>
<dbReference type="Proteomes" id="UP001153069">
    <property type="component" value="Unassembled WGS sequence"/>
</dbReference>
<gene>
    <name evidence="4" type="ORF">SEMRO_395_G134010.1</name>
</gene>
<dbReference type="GO" id="GO:0005737">
    <property type="term" value="C:cytoplasm"/>
    <property type="evidence" value="ECO:0007669"/>
    <property type="project" value="TreeGrafter"/>
</dbReference>
<proteinExistence type="inferred from homology"/>
<feature type="region of interest" description="Disordered" evidence="2">
    <location>
        <begin position="304"/>
        <end position="335"/>
    </location>
</feature>
<protein>
    <submittedName>
        <fullName evidence="4">SRR1-like protein</fullName>
    </submittedName>
</protein>
<evidence type="ECO:0000256" key="2">
    <source>
        <dbReference type="SAM" id="MobiDB-lite"/>
    </source>
</evidence>
<evidence type="ECO:0000313" key="4">
    <source>
        <dbReference type="EMBL" id="CAB9509568.1"/>
    </source>
</evidence>
<evidence type="ECO:0000256" key="1">
    <source>
        <dbReference type="ARBA" id="ARBA00009856"/>
    </source>
</evidence>
<organism evidence="4 5">
    <name type="scientific">Seminavis robusta</name>
    <dbReference type="NCBI Taxonomy" id="568900"/>
    <lineage>
        <taxon>Eukaryota</taxon>
        <taxon>Sar</taxon>
        <taxon>Stramenopiles</taxon>
        <taxon>Ochrophyta</taxon>
        <taxon>Bacillariophyta</taxon>
        <taxon>Bacillariophyceae</taxon>
        <taxon>Bacillariophycidae</taxon>
        <taxon>Naviculales</taxon>
        <taxon>Naviculaceae</taxon>
        <taxon>Seminavis</taxon>
    </lineage>
</organism>